<accession>A0ABT4QI36</accession>
<proteinExistence type="predicted"/>
<dbReference type="Gene3D" id="3.30.310.100">
    <property type="entry name" value="YugN-like"/>
    <property type="match status" value="1"/>
</dbReference>
<organism evidence="1 2">
    <name type="scientific">Paenibacillus gyeongsangnamensis</name>
    <dbReference type="NCBI Taxonomy" id="3388067"/>
    <lineage>
        <taxon>Bacteria</taxon>
        <taxon>Bacillati</taxon>
        <taxon>Bacillota</taxon>
        <taxon>Bacilli</taxon>
        <taxon>Bacillales</taxon>
        <taxon>Paenibacillaceae</taxon>
        <taxon>Paenibacillus</taxon>
    </lineage>
</organism>
<dbReference type="Proteomes" id="UP001527882">
    <property type="component" value="Unassembled WGS sequence"/>
</dbReference>
<protein>
    <submittedName>
        <fullName evidence="1">YugN family protein</fullName>
    </submittedName>
</protein>
<gene>
    <name evidence="1" type="ORF">O9H85_29850</name>
</gene>
<sequence>MIPLESALTNREEPFDQVQHYLHRHEFALGGNWDYDHGSFDCYLDEGHKVWLRIPFQVTHGMLDGDTGATDAIIQIGTPFVLKHQYKEGLDKEAQVGAFGALVDQFQEPADKDARVEDRWVKEAKTLLRDVESGWLS</sequence>
<dbReference type="InterPro" id="IPR014967">
    <property type="entry name" value="Uncharacterised_YugN-like"/>
</dbReference>
<dbReference type="SUPFAM" id="SSF160755">
    <property type="entry name" value="YugN-like"/>
    <property type="match status" value="1"/>
</dbReference>
<name>A0ABT4QI36_9BACL</name>
<evidence type="ECO:0000313" key="2">
    <source>
        <dbReference type="Proteomes" id="UP001527882"/>
    </source>
</evidence>
<dbReference type="EMBL" id="JAQAGZ010000024">
    <property type="protein sequence ID" value="MCZ8516519.1"/>
    <property type="molecule type" value="Genomic_DNA"/>
</dbReference>
<dbReference type="Pfam" id="PF08868">
    <property type="entry name" value="YugN"/>
    <property type="match status" value="1"/>
</dbReference>
<dbReference type="InterPro" id="IPR036491">
    <property type="entry name" value="YugN-like_sf"/>
</dbReference>
<keyword evidence="2" id="KW-1185">Reference proteome</keyword>
<dbReference type="RefSeq" id="WP_269885055.1">
    <property type="nucleotide sequence ID" value="NZ_JAQAGZ010000024.1"/>
</dbReference>
<comment type="caution">
    <text evidence="1">The sequence shown here is derived from an EMBL/GenBank/DDBJ whole genome shotgun (WGS) entry which is preliminary data.</text>
</comment>
<evidence type="ECO:0000313" key="1">
    <source>
        <dbReference type="EMBL" id="MCZ8516519.1"/>
    </source>
</evidence>
<reference evidence="1 2" key="1">
    <citation type="submission" date="2022-12" db="EMBL/GenBank/DDBJ databases">
        <title>Draft genome sequence of Paenibacillus sp. dW9.</title>
        <authorList>
            <person name="Choi E.-W."/>
            <person name="Kim D.-U."/>
        </authorList>
    </citation>
    <scope>NUCLEOTIDE SEQUENCE [LARGE SCALE GENOMIC DNA]</scope>
    <source>
        <strain evidence="2">dW9</strain>
    </source>
</reference>